<feature type="region of interest" description="Disordered" evidence="1">
    <location>
        <begin position="165"/>
        <end position="190"/>
    </location>
</feature>
<organism evidence="3 4">
    <name type="scientific">Colletotrichum lupini</name>
    <dbReference type="NCBI Taxonomy" id="145971"/>
    <lineage>
        <taxon>Eukaryota</taxon>
        <taxon>Fungi</taxon>
        <taxon>Dikarya</taxon>
        <taxon>Ascomycota</taxon>
        <taxon>Pezizomycotina</taxon>
        <taxon>Sordariomycetes</taxon>
        <taxon>Hypocreomycetidae</taxon>
        <taxon>Glomerellales</taxon>
        <taxon>Glomerellaceae</taxon>
        <taxon>Colletotrichum</taxon>
        <taxon>Colletotrichum acutatum species complex</taxon>
    </lineage>
</organism>
<proteinExistence type="predicted"/>
<keyword evidence="2" id="KW-1133">Transmembrane helix</keyword>
<keyword evidence="2" id="KW-0812">Transmembrane</keyword>
<feature type="compositionally biased region" description="Polar residues" evidence="1">
    <location>
        <begin position="59"/>
        <end position="87"/>
    </location>
</feature>
<gene>
    <name evidence="3" type="ORF">CLUP02_14442</name>
</gene>
<dbReference type="Proteomes" id="UP000830671">
    <property type="component" value="Chromosome 7"/>
</dbReference>
<evidence type="ECO:0000256" key="1">
    <source>
        <dbReference type="SAM" id="MobiDB-lite"/>
    </source>
</evidence>
<name>A0A9Q8T501_9PEZI</name>
<dbReference type="KEGG" id="clup:CLUP02_14442"/>
<dbReference type="RefSeq" id="XP_049150516.1">
    <property type="nucleotide sequence ID" value="XM_049293370.1"/>
</dbReference>
<reference evidence="3" key="1">
    <citation type="journal article" date="2021" name="Mol. Plant Microbe Interact.">
        <title>Complete Genome Sequence of the Plant-Pathogenic Fungus Colletotrichum lupini.</title>
        <authorList>
            <person name="Baroncelli R."/>
            <person name="Pensec F."/>
            <person name="Da Lio D."/>
            <person name="Boufleur T."/>
            <person name="Vicente I."/>
            <person name="Sarrocco S."/>
            <person name="Picot A."/>
            <person name="Baraldi E."/>
            <person name="Sukno S."/>
            <person name="Thon M."/>
            <person name="Le Floch G."/>
        </authorList>
    </citation>
    <scope>NUCLEOTIDE SEQUENCE</scope>
    <source>
        <strain evidence="3">IMI 504893</strain>
    </source>
</reference>
<evidence type="ECO:0000313" key="4">
    <source>
        <dbReference type="Proteomes" id="UP000830671"/>
    </source>
</evidence>
<keyword evidence="4" id="KW-1185">Reference proteome</keyword>
<feature type="non-terminal residue" evidence="3">
    <location>
        <position position="1"/>
    </location>
</feature>
<feature type="region of interest" description="Disordered" evidence="1">
    <location>
        <begin position="59"/>
        <end position="113"/>
    </location>
</feature>
<keyword evidence="2" id="KW-0472">Membrane</keyword>
<feature type="compositionally biased region" description="Polar residues" evidence="1">
    <location>
        <begin position="174"/>
        <end position="186"/>
    </location>
</feature>
<evidence type="ECO:0000256" key="2">
    <source>
        <dbReference type="SAM" id="Phobius"/>
    </source>
</evidence>
<dbReference type="EMBL" id="CP019479">
    <property type="protein sequence ID" value="UQC88915.1"/>
    <property type="molecule type" value="Genomic_DNA"/>
</dbReference>
<protein>
    <submittedName>
        <fullName evidence="3">Uncharacterized protein</fullName>
    </submittedName>
</protein>
<dbReference type="AlphaFoldDB" id="A0A9Q8T501"/>
<dbReference type="GeneID" id="73348380"/>
<sequence length="337" mass="36014">TEACCRRSADCLEGEIFLALWPHFELPQKLNSDASNVASTSAISFTFALPLRCHSSSLQRRYTTNDPSQASSIRTSTATTMGQFTSQPRDDTSPPPDPVLSLSQGTGGEQGIPVITRIRTEGGKTATVTLTLQETALTSALASTSTISSLLPVMTTLMTTLTPSLTTSTLSSTEQNTSLPKSTGSPDQEPHVTLSRKTLIIISCAAVGGSLLLLFLIGMIHAYVRRRDAIKEDAKKEAAAAAAGAGIQKRELNQFSHQPHQHANENGYSVAMSRPAARACSEPDLYQHFHPSHEVANASFRTLPAAYPVYEPHPAQVVAELPAEPCGSGLPHYGYRG</sequence>
<evidence type="ECO:0000313" key="3">
    <source>
        <dbReference type="EMBL" id="UQC88915.1"/>
    </source>
</evidence>
<feature type="transmembrane region" description="Helical" evidence="2">
    <location>
        <begin position="199"/>
        <end position="224"/>
    </location>
</feature>
<accession>A0A9Q8T501</accession>